<sequence>GGGINNGGSAVIRNCEFSGNAGAEGGAISSDGTLDVESSLFYNNTAHREGNPSGGGGAIASGGVVTLTNSTFVSNYTTFMGGAINNDGKLTVTNCSFSYNTSGMGGGAINTTSNLTLRNSIIANSMWSESCQDWEGGTIYDGGGNLRWPKTDKTCVGDFGDPRLEPLENNGGPTMTMALPIGSAAEQLATTNCPATDQRGMPRGLQSNRCDAGAYEIQRNELEGLFVFFPAVFKSP</sequence>
<dbReference type="SUPFAM" id="SSF51126">
    <property type="entry name" value="Pectin lyase-like"/>
    <property type="match status" value="1"/>
</dbReference>
<dbReference type="EMBL" id="BART01022860">
    <property type="protein sequence ID" value="GAH01615.1"/>
    <property type="molecule type" value="Genomic_DNA"/>
</dbReference>
<evidence type="ECO:0000256" key="4">
    <source>
        <dbReference type="ARBA" id="ARBA00022525"/>
    </source>
</evidence>
<dbReference type="GO" id="GO:0009279">
    <property type="term" value="C:cell outer membrane"/>
    <property type="evidence" value="ECO:0007669"/>
    <property type="project" value="UniProtKB-SubCell"/>
</dbReference>
<evidence type="ECO:0000256" key="1">
    <source>
        <dbReference type="ARBA" id="ARBA00004196"/>
    </source>
</evidence>
<keyword evidence="6" id="KW-0472">Membrane</keyword>
<accession>X1D021</accession>
<evidence type="ECO:0000313" key="8">
    <source>
        <dbReference type="EMBL" id="GAH01615.1"/>
    </source>
</evidence>
<feature type="non-terminal residue" evidence="8">
    <location>
        <position position="1"/>
    </location>
</feature>
<comment type="caution">
    <text evidence="8">The sequence shown here is derived from an EMBL/GenBank/DDBJ whole genome shotgun (WGS) entry which is preliminary data.</text>
</comment>
<dbReference type="InterPro" id="IPR003368">
    <property type="entry name" value="POMP_repeat"/>
</dbReference>
<dbReference type="AlphaFoldDB" id="X1D021"/>
<dbReference type="PANTHER" id="PTHR11319">
    <property type="entry name" value="G PROTEIN-COUPLED RECEPTOR-RELATED"/>
    <property type="match status" value="1"/>
</dbReference>
<keyword evidence="4" id="KW-0964">Secreted</keyword>
<protein>
    <recommendedName>
        <fullName evidence="9">Right handed beta helix domain-containing protein</fullName>
    </recommendedName>
</protein>
<reference evidence="8" key="1">
    <citation type="journal article" date="2014" name="Front. Microbiol.">
        <title>High frequency of phylogenetically diverse reductive dehalogenase-homologous genes in deep subseafloor sedimentary metagenomes.</title>
        <authorList>
            <person name="Kawai M."/>
            <person name="Futagami T."/>
            <person name="Toyoda A."/>
            <person name="Takaki Y."/>
            <person name="Nishi S."/>
            <person name="Hori S."/>
            <person name="Arai W."/>
            <person name="Tsubouchi T."/>
            <person name="Morono Y."/>
            <person name="Uchiyama I."/>
            <person name="Ito T."/>
            <person name="Fujiyama A."/>
            <person name="Inagaki F."/>
            <person name="Takami H."/>
        </authorList>
    </citation>
    <scope>NUCLEOTIDE SEQUENCE</scope>
    <source>
        <strain evidence="8">Expedition CK06-06</strain>
    </source>
</reference>
<organism evidence="8">
    <name type="scientific">marine sediment metagenome</name>
    <dbReference type="NCBI Taxonomy" id="412755"/>
    <lineage>
        <taxon>unclassified sequences</taxon>
        <taxon>metagenomes</taxon>
        <taxon>ecological metagenomes</taxon>
    </lineage>
</organism>
<evidence type="ECO:0000256" key="6">
    <source>
        <dbReference type="ARBA" id="ARBA00023136"/>
    </source>
</evidence>
<dbReference type="Gene3D" id="2.160.20.10">
    <property type="entry name" value="Single-stranded right-handed beta-helix, Pectin lyase-like"/>
    <property type="match status" value="1"/>
</dbReference>
<dbReference type="InterPro" id="IPR012334">
    <property type="entry name" value="Pectin_lyas_fold"/>
</dbReference>
<dbReference type="GO" id="GO:0005576">
    <property type="term" value="C:extracellular region"/>
    <property type="evidence" value="ECO:0007669"/>
    <property type="project" value="UniProtKB-SubCell"/>
</dbReference>
<dbReference type="NCBIfam" id="TIGR01376">
    <property type="entry name" value="POMP_repeat"/>
    <property type="match status" value="1"/>
</dbReference>
<evidence type="ECO:0000256" key="3">
    <source>
        <dbReference type="ARBA" id="ARBA00004613"/>
    </source>
</evidence>
<dbReference type="PANTHER" id="PTHR11319:SF35">
    <property type="entry name" value="OUTER MEMBRANE PROTEIN PMPC-RELATED"/>
    <property type="match status" value="1"/>
</dbReference>
<keyword evidence="7" id="KW-0998">Cell outer membrane</keyword>
<gene>
    <name evidence="8" type="ORF">S01H4_41751</name>
</gene>
<evidence type="ECO:0000256" key="7">
    <source>
        <dbReference type="ARBA" id="ARBA00023237"/>
    </source>
</evidence>
<dbReference type="InterPro" id="IPR011050">
    <property type="entry name" value="Pectin_lyase_fold/virulence"/>
</dbReference>
<proteinExistence type="predicted"/>
<comment type="subcellular location">
    <subcellularLocation>
        <location evidence="1">Cell envelope</location>
    </subcellularLocation>
    <subcellularLocation>
        <location evidence="2">Cell outer membrane</location>
    </subcellularLocation>
    <subcellularLocation>
        <location evidence="3">Secreted</location>
    </subcellularLocation>
</comment>
<evidence type="ECO:0008006" key="9">
    <source>
        <dbReference type="Google" id="ProtNLM"/>
    </source>
</evidence>
<dbReference type="InterPro" id="IPR059226">
    <property type="entry name" value="Choice_anch_Q_dom"/>
</dbReference>
<keyword evidence="5" id="KW-0732">Signal</keyword>
<evidence type="ECO:0000256" key="5">
    <source>
        <dbReference type="ARBA" id="ARBA00022729"/>
    </source>
</evidence>
<dbReference type="NCBIfam" id="NF041518">
    <property type="entry name" value="choice_anch_Q"/>
    <property type="match status" value="1"/>
</dbReference>
<name>X1D021_9ZZZZ</name>
<evidence type="ECO:0000256" key="2">
    <source>
        <dbReference type="ARBA" id="ARBA00004442"/>
    </source>
</evidence>